<gene>
    <name evidence="1" type="ORF">GCM10017559_60570</name>
</gene>
<organism evidence="1 2">
    <name type="scientific">Streptosporangium longisporum</name>
    <dbReference type="NCBI Taxonomy" id="46187"/>
    <lineage>
        <taxon>Bacteria</taxon>
        <taxon>Bacillati</taxon>
        <taxon>Actinomycetota</taxon>
        <taxon>Actinomycetes</taxon>
        <taxon>Streptosporangiales</taxon>
        <taxon>Streptosporangiaceae</taxon>
        <taxon>Streptosporangium</taxon>
    </lineage>
</organism>
<dbReference type="EMBL" id="BAAAWD010000015">
    <property type="protein sequence ID" value="GAA3026527.1"/>
    <property type="molecule type" value="Genomic_DNA"/>
</dbReference>
<evidence type="ECO:0000313" key="2">
    <source>
        <dbReference type="Proteomes" id="UP001499930"/>
    </source>
</evidence>
<dbReference type="Proteomes" id="UP001499930">
    <property type="component" value="Unassembled WGS sequence"/>
</dbReference>
<protein>
    <submittedName>
        <fullName evidence="1">Uncharacterized protein</fullName>
    </submittedName>
</protein>
<comment type="caution">
    <text evidence="1">The sequence shown here is derived from an EMBL/GenBank/DDBJ whole genome shotgun (WGS) entry which is preliminary data.</text>
</comment>
<keyword evidence="2" id="KW-1185">Reference proteome</keyword>
<name>A0ABP6KY15_9ACTN</name>
<proteinExistence type="predicted"/>
<sequence>MVDFPSLERQRLMAVTAALFTHGADTPELLHLWLHLETVTVVVRVAADWTFHITPDEPGESYAMQELDSRVDMVPASAEVFFVRHVGDRLVHVVEKFDTEVPAQCVGAEFIFETGSVVAQSFEGDLHLAGR</sequence>
<reference evidence="2" key="1">
    <citation type="journal article" date="2019" name="Int. J. Syst. Evol. Microbiol.">
        <title>The Global Catalogue of Microorganisms (GCM) 10K type strain sequencing project: providing services to taxonomists for standard genome sequencing and annotation.</title>
        <authorList>
            <consortium name="The Broad Institute Genomics Platform"/>
            <consortium name="The Broad Institute Genome Sequencing Center for Infectious Disease"/>
            <person name="Wu L."/>
            <person name="Ma J."/>
        </authorList>
    </citation>
    <scope>NUCLEOTIDE SEQUENCE [LARGE SCALE GENOMIC DNA]</scope>
    <source>
        <strain evidence="2">JCM 3106</strain>
    </source>
</reference>
<accession>A0ABP6KY15</accession>
<evidence type="ECO:0000313" key="1">
    <source>
        <dbReference type="EMBL" id="GAA3026527.1"/>
    </source>
</evidence>